<evidence type="ECO:0000256" key="8">
    <source>
        <dbReference type="ARBA" id="ARBA00023170"/>
    </source>
</evidence>
<keyword evidence="8 10" id="KW-0675">Receptor</keyword>
<dbReference type="PANTHER" id="PTHR21137:SF35">
    <property type="entry name" value="ODORANT RECEPTOR 19A-RELATED"/>
    <property type="match status" value="1"/>
</dbReference>
<dbReference type="Pfam" id="PF02949">
    <property type="entry name" value="7tm_6"/>
    <property type="match status" value="1"/>
</dbReference>
<evidence type="ECO:0000256" key="2">
    <source>
        <dbReference type="ARBA" id="ARBA00022475"/>
    </source>
</evidence>
<dbReference type="EMBL" id="AJWK01015094">
    <property type="status" value="NOT_ANNOTATED_CDS"/>
    <property type="molecule type" value="Genomic_DNA"/>
</dbReference>
<dbReference type="InterPro" id="IPR004117">
    <property type="entry name" value="7tm6_olfct_rcpt"/>
</dbReference>
<keyword evidence="2" id="KW-1003">Cell membrane</keyword>
<comment type="caution">
    <text evidence="10">Lacks conserved residue(s) required for the propagation of feature annotation.</text>
</comment>
<keyword evidence="3 10" id="KW-0716">Sensory transduction</keyword>
<protein>
    <recommendedName>
        <fullName evidence="10">Odorant receptor</fullName>
    </recommendedName>
</protein>
<evidence type="ECO:0000256" key="10">
    <source>
        <dbReference type="RuleBase" id="RU351113"/>
    </source>
</evidence>
<keyword evidence="6 10" id="KW-1133">Transmembrane helix</keyword>
<feature type="transmembrane region" description="Helical" evidence="10">
    <location>
        <begin position="43"/>
        <end position="61"/>
    </location>
</feature>
<reference evidence="11" key="1">
    <citation type="submission" date="2020-05" db="UniProtKB">
        <authorList>
            <consortium name="EnsemblMetazoa"/>
        </authorList>
    </citation>
    <scope>IDENTIFICATION</scope>
    <source>
        <strain evidence="11">Jacobina</strain>
    </source>
</reference>
<dbReference type="AlphaFoldDB" id="A0A1B0EUW8"/>
<keyword evidence="12" id="KW-1185">Reference proteome</keyword>
<evidence type="ECO:0000256" key="9">
    <source>
        <dbReference type="ARBA" id="ARBA00023224"/>
    </source>
</evidence>
<evidence type="ECO:0000256" key="6">
    <source>
        <dbReference type="ARBA" id="ARBA00022989"/>
    </source>
</evidence>
<comment type="similarity">
    <text evidence="10">Belongs to the insect chemoreceptor superfamily. Heteromeric odorant receptor channel (TC 1.A.69) family.</text>
</comment>
<dbReference type="EnsemblMetazoa" id="LLOJ004799-RA">
    <property type="protein sequence ID" value="LLOJ004799-PA"/>
    <property type="gene ID" value="LLOJ004799"/>
</dbReference>
<keyword evidence="7 10" id="KW-0472">Membrane</keyword>
<evidence type="ECO:0000256" key="5">
    <source>
        <dbReference type="ARBA" id="ARBA00022725"/>
    </source>
</evidence>
<dbReference type="GO" id="GO:0007165">
    <property type="term" value="P:signal transduction"/>
    <property type="evidence" value="ECO:0007669"/>
    <property type="project" value="UniProtKB-KW"/>
</dbReference>
<dbReference type="Proteomes" id="UP000092461">
    <property type="component" value="Unassembled WGS sequence"/>
</dbReference>
<evidence type="ECO:0000256" key="3">
    <source>
        <dbReference type="ARBA" id="ARBA00022606"/>
    </source>
</evidence>
<feature type="transmembrane region" description="Helical" evidence="10">
    <location>
        <begin position="270"/>
        <end position="292"/>
    </location>
</feature>
<keyword evidence="4 10" id="KW-0812">Transmembrane</keyword>
<evidence type="ECO:0000313" key="12">
    <source>
        <dbReference type="Proteomes" id="UP000092461"/>
    </source>
</evidence>
<dbReference type="GO" id="GO:0005549">
    <property type="term" value="F:odorant binding"/>
    <property type="evidence" value="ECO:0007669"/>
    <property type="project" value="InterPro"/>
</dbReference>
<evidence type="ECO:0000256" key="4">
    <source>
        <dbReference type="ARBA" id="ARBA00022692"/>
    </source>
</evidence>
<accession>A0A1B0EUW8</accession>
<evidence type="ECO:0000256" key="1">
    <source>
        <dbReference type="ARBA" id="ARBA00004651"/>
    </source>
</evidence>
<dbReference type="VEuPathDB" id="VectorBase:LLOJ004799"/>
<keyword evidence="9 10" id="KW-0807">Transducer</keyword>
<proteinExistence type="inferred from homology"/>
<dbReference type="GO" id="GO:0004984">
    <property type="term" value="F:olfactory receptor activity"/>
    <property type="evidence" value="ECO:0007669"/>
    <property type="project" value="InterPro"/>
</dbReference>
<sequence length="393" mass="45316">MSQSELEAIHAKFKIFLKFFHNAIELNFLPDCGLQIIIVLKMAILPASVLTVIVFSIQKIISIIGKTLNEVEFLYLIVLTCCNCQTISKFLICGVVMKKKLCSILMYPDEIIFNEDETMGRIRQKYVTNSLKFGYNIARLFVISCGISLTTYQIFVVNETNFTSIMFFTFPHINKGSFLHIPLNLVAQSIILIYSIGFMVLVDILFIFMTMYFKGELETLSEFIGSLNNEDFEEDFEEDLEGDHRKILRIFCELYTKVTRIERIFLDICWYTYLILFSTSIIYVCLLIYIMSFSSAGITIYIIPLAPLSQMFLVCFIGEMVYSSGEAVSTALTATNWYMMTTKNQKTFLMLLAFSQRPSFIRTFGFEKVTLHTFLQLMKAMGSYCAFLYTVLH</sequence>
<keyword evidence="5 10" id="KW-0552">Olfaction</keyword>
<name>A0A1B0EUW8_LUTLO</name>
<evidence type="ECO:0000256" key="7">
    <source>
        <dbReference type="ARBA" id="ARBA00023136"/>
    </source>
</evidence>
<dbReference type="GO" id="GO:0005886">
    <property type="term" value="C:plasma membrane"/>
    <property type="evidence" value="ECO:0007669"/>
    <property type="project" value="UniProtKB-SubCell"/>
</dbReference>
<organism evidence="11 12">
    <name type="scientific">Lutzomyia longipalpis</name>
    <name type="common">Sand fly</name>
    <dbReference type="NCBI Taxonomy" id="7200"/>
    <lineage>
        <taxon>Eukaryota</taxon>
        <taxon>Metazoa</taxon>
        <taxon>Ecdysozoa</taxon>
        <taxon>Arthropoda</taxon>
        <taxon>Hexapoda</taxon>
        <taxon>Insecta</taxon>
        <taxon>Pterygota</taxon>
        <taxon>Neoptera</taxon>
        <taxon>Endopterygota</taxon>
        <taxon>Diptera</taxon>
        <taxon>Nematocera</taxon>
        <taxon>Psychodoidea</taxon>
        <taxon>Psychodidae</taxon>
        <taxon>Lutzomyia</taxon>
        <taxon>Lutzomyia</taxon>
    </lineage>
</organism>
<feature type="transmembrane region" description="Helical" evidence="10">
    <location>
        <begin position="133"/>
        <end position="155"/>
    </location>
</feature>
<dbReference type="VEuPathDB" id="VectorBase:LLONM1_012011"/>
<feature type="transmembrane region" description="Helical" evidence="10">
    <location>
        <begin position="185"/>
        <end position="208"/>
    </location>
</feature>
<dbReference type="PANTHER" id="PTHR21137">
    <property type="entry name" value="ODORANT RECEPTOR"/>
    <property type="match status" value="1"/>
</dbReference>
<evidence type="ECO:0000313" key="11">
    <source>
        <dbReference type="EnsemblMetazoa" id="LLOJ004799-PA"/>
    </source>
</evidence>
<comment type="subcellular location">
    <subcellularLocation>
        <location evidence="1 10">Cell membrane</location>
        <topology evidence="1 10">Multi-pass membrane protein</topology>
    </subcellularLocation>
</comment>
<feature type="transmembrane region" description="Helical" evidence="10">
    <location>
        <begin position="298"/>
        <end position="317"/>
    </location>
</feature>